<sequence length="648" mass="72771">MNFEKITSLMGGTLSIEEYRGDFAHIISTIATLEKSAGFRTSSESQARVLLLKAVRSMLCGNLGESRCVLSALSDLAADLDERWAFRIKSYERLCAYLQLVPPLLRFQSQFGSSASTIRQAELGESIAQLSEGHSQIENLDQFEAALPTYLYQSNLYLWTVQGQHNQYANKPLAEKGAEITSKADGPFLPSFKESATELHLSQTAASLERIEYECEVAKGSESSDTLFNQLYNHHQDNLDIVVEGGLNGWANEKWDYEEPKFRLRDNEEAQSHYSKALDMVETTSAPRCRAANLLRMGCVSHMEGTVARQQNRVSISKQLFEAADIKLQEAETWCELDESIYQLVKCHRILLDISRDRLSEIDIRASAIGKWGKAARNETMSQFLGLLMMRFGRRQYLDKFDANMGLLCLSCARSCFRALGDEVFVLQSLMAEADIQQHIGNGALAQIRIGEARKQLQVSLDHVREIGFRYPRASTLRSILLNILSGFDLVASKIYALSLNPRDREDWSRYYHATMGGIMAPDFFQNFRTLPSHNAGSADGNQRPAMLDMTAIFQELREAQSLGMNYHEKSNLAYSELEKGNIDGYEAHLQEFLDDSSSSGAPKDQYEVIERRGPNSGQFHSNRFGPGSQGYIPLLPLSKLASRALFA</sequence>
<evidence type="ECO:0000313" key="1">
    <source>
        <dbReference type="EMBL" id="KAL2817047.1"/>
    </source>
</evidence>
<dbReference type="Proteomes" id="UP001610335">
    <property type="component" value="Unassembled WGS sequence"/>
</dbReference>
<accession>A0ABR4HQM1</accession>
<dbReference type="EMBL" id="JBFXLS010000095">
    <property type="protein sequence ID" value="KAL2817047.1"/>
    <property type="molecule type" value="Genomic_DNA"/>
</dbReference>
<reference evidence="1 2" key="1">
    <citation type="submission" date="2024-07" db="EMBL/GenBank/DDBJ databases">
        <title>Section-level genome sequencing and comparative genomics of Aspergillus sections Usti and Cavernicolus.</title>
        <authorList>
            <consortium name="Lawrence Berkeley National Laboratory"/>
            <person name="Nybo J.L."/>
            <person name="Vesth T.C."/>
            <person name="Theobald S."/>
            <person name="Frisvad J.C."/>
            <person name="Larsen T.O."/>
            <person name="Kjaerboelling I."/>
            <person name="Rothschild-Mancinelli K."/>
            <person name="Lyhne E.K."/>
            <person name="Kogle M.E."/>
            <person name="Barry K."/>
            <person name="Clum A."/>
            <person name="Na H."/>
            <person name="Ledsgaard L."/>
            <person name="Lin J."/>
            <person name="Lipzen A."/>
            <person name="Kuo A."/>
            <person name="Riley R."/>
            <person name="Mondo S."/>
            <person name="LaButti K."/>
            <person name="Haridas S."/>
            <person name="Pangalinan J."/>
            <person name="Salamov A.A."/>
            <person name="Simmons B.A."/>
            <person name="Magnuson J.K."/>
            <person name="Chen J."/>
            <person name="Drula E."/>
            <person name="Henrissat B."/>
            <person name="Wiebenga A."/>
            <person name="Lubbers R.J."/>
            <person name="Gomes A.C."/>
            <person name="Makela M.R."/>
            <person name="Stajich J."/>
            <person name="Grigoriev I.V."/>
            <person name="Mortensen U.H."/>
            <person name="De vries R.P."/>
            <person name="Baker S.E."/>
            <person name="Andersen M.R."/>
        </authorList>
    </citation>
    <scope>NUCLEOTIDE SEQUENCE [LARGE SCALE GENOMIC DNA]</scope>
    <source>
        <strain evidence="1 2">CBS 600.67</strain>
    </source>
</reference>
<comment type="caution">
    <text evidence="1">The sequence shown here is derived from an EMBL/GenBank/DDBJ whole genome shotgun (WGS) entry which is preliminary data.</text>
</comment>
<gene>
    <name evidence="1" type="ORF">BDW59DRAFT_175587</name>
</gene>
<keyword evidence="2" id="KW-1185">Reference proteome</keyword>
<proteinExistence type="predicted"/>
<organism evidence="1 2">
    <name type="scientific">Aspergillus cavernicola</name>
    <dbReference type="NCBI Taxonomy" id="176166"/>
    <lineage>
        <taxon>Eukaryota</taxon>
        <taxon>Fungi</taxon>
        <taxon>Dikarya</taxon>
        <taxon>Ascomycota</taxon>
        <taxon>Pezizomycotina</taxon>
        <taxon>Eurotiomycetes</taxon>
        <taxon>Eurotiomycetidae</taxon>
        <taxon>Eurotiales</taxon>
        <taxon>Aspergillaceae</taxon>
        <taxon>Aspergillus</taxon>
        <taxon>Aspergillus subgen. Nidulantes</taxon>
    </lineage>
</organism>
<protein>
    <submittedName>
        <fullName evidence="1">Uncharacterized protein</fullName>
    </submittedName>
</protein>
<name>A0ABR4HQM1_9EURO</name>
<evidence type="ECO:0000313" key="2">
    <source>
        <dbReference type="Proteomes" id="UP001610335"/>
    </source>
</evidence>